<feature type="transmembrane region" description="Helical" evidence="1">
    <location>
        <begin position="135"/>
        <end position="155"/>
    </location>
</feature>
<feature type="transmembrane region" description="Helical" evidence="1">
    <location>
        <begin position="110"/>
        <end position="129"/>
    </location>
</feature>
<feature type="transmembrane region" description="Helical" evidence="1">
    <location>
        <begin position="162"/>
        <end position="181"/>
    </location>
</feature>
<feature type="transmembrane region" description="Helical" evidence="1">
    <location>
        <begin position="23"/>
        <end position="44"/>
    </location>
</feature>
<protein>
    <submittedName>
        <fullName evidence="2">Uncharacterized protein</fullName>
    </submittedName>
</protein>
<reference evidence="2" key="1">
    <citation type="submission" date="2018-10" db="EMBL/GenBank/DDBJ databases">
        <title>Hidden diversity of soil giant viruses.</title>
        <authorList>
            <person name="Schulz F."/>
            <person name="Alteio L."/>
            <person name="Goudeau D."/>
            <person name="Ryan E.M."/>
            <person name="Malmstrom R.R."/>
            <person name="Blanchard J."/>
            <person name="Woyke T."/>
        </authorList>
    </citation>
    <scope>NUCLEOTIDE SEQUENCE</scope>
    <source>
        <strain evidence="2">EDV1</strain>
    </source>
</reference>
<organism evidence="2">
    <name type="scientific">Edafosvirus sp</name>
    <dbReference type="NCBI Taxonomy" id="2487765"/>
    <lineage>
        <taxon>Viruses</taxon>
        <taxon>Varidnaviria</taxon>
        <taxon>Bamfordvirae</taxon>
        <taxon>Nucleocytoviricota</taxon>
        <taxon>Megaviricetes</taxon>
        <taxon>Imitervirales</taxon>
        <taxon>Mimiviridae</taxon>
        <taxon>Klosneuvirinae</taxon>
    </lineage>
</organism>
<evidence type="ECO:0000313" key="2">
    <source>
        <dbReference type="EMBL" id="AYV78388.1"/>
    </source>
</evidence>
<keyword evidence="1" id="KW-0812">Transmembrane</keyword>
<gene>
    <name evidence="2" type="ORF">Edafosvirus11_23</name>
</gene>
<accession>A0A3G4ZU09</accession>
<proteinExistence type="predicted"/>
<sequence>MKISSSGLTFSQKDIGTWLPVKMIYWLGFLMYFKITLIVIYNFFFPVSPLFMTYYIIGEFLIDTITIPYRPTSSFLKFFSIVHHLFAIAFIFNEYYFVINDAKSFSYKLVHVYVFATLIDLVGYSRIIFRNNVSAIYKSAYIRTIFGIIAPFHIILTMNTNLFSYICAIFNFFVIAMIWWYTPDYVFPDPYVVSEF</sequence>
<evidence type="ECO:0000256" key="1">
    <source>
        <dbReference type="SAM" id="Phobius"/>
    </source>
</evidence>
<name>A0A3G4ZU09_9VIRU</name>
<keyword evidence="1" id="KW-1133">Transmembrane helix</keyword>
<dbReference type="EMBL" id="MK072076">
    <property type="protein sequence ID" value="AYV78388.1"/>
    <property type="molecule type" value="Genomic_DNA"/>
</dbReference>
<feature type="transmembrane region" description="Helical" evidence="1">
    <location>
        <begin position="51"/>
        <end position="69"/>
    </location>
</feature>
<feature type="transmembrane region" description="Helical" evidence="1">
    <location>
        <begin position="75"/>
        <end position="98"/>
    </location>
</feature>
<keyword evidence="1" id="KW-0472">Membrane</keyword>